<dbReference type="GO" id="GO:0003724">
    <property type="term" value="F:RNA helicase activity"/>
    <property type="evidence" value="ECO:0007669"/>
    <property type="project" value="UniProtKB-EC"/>
</dbReference>
<dbReference type="Gene3D" id="3.40.50.300">
    <property type="entry name" value="P-loop containing nucleotide triphosphate hydrolases"/>
    <property type="match status" value="2"/>
</dbReference>
<feature type="compositionally biased region" description="Basic residues" evidence="8">
    <location>
        <begin position="1"/>
        <end position="11"/>
    </location>
</feature>
<dbReference type="Pfam" id="PF00270">
    <property type="entry name" value="DEAD"/>
    <property type="match status" value="1"/>
</dbReference>
<dbReference type="PROSITE" id="PS51192">
    <property type="entry name" value="HELICASE_ATP_BIND_1"/>
    <property type="match status" value="1"/>
</dbReference>
<comment type="similarity">
    <text evidence="6">Belongs to the DEAD box helicase family.</text>
</comment>
<dbReference type="PROSITE" id="PS51194">
    <property type="entry name" value="HELICASE_CTER"/>
    <property type="match status" value="1"/>
</dbReference>
<evidence type="ECO:0000256" key="2">
    <source>
        <dbReference type="ARBA" id="ARBA00022801"/>
    </source>
</evidence>
<dbReference type="EMBL" id="BEYU01000034">
    <property type="protein sequence ID" value="GBG27649.1"/>
    <property type="molecule type" value="Genomic_DNA"/>
</dbReference>
<dbReference type="PANTHER" id="PTHR24031">
    <property type="entry name" value="RNA HELICASE"/>
    <property type="match status" value="1"/>
</dbReference>
<dbReference type="GO" id="GO:0016787">
    <property type="term" value="F:hydrolase activity"/>
    <property type="evidence" value="ECO:0007669"/>
    <property type="project" value="UniProtKB-KW"/>
</dbReference>
<dbReference type="Pfam" id="PF00271">
    <property type="entry name" value="Helicase_C"/>
    <property type="match status" value="1"/>
</dbReference>
<organism evidence="11 12">
    <name type="scientific">Hondaea fermentalgiana</name>
    <dbReference type="NCBI Taxonomy" id="2315210"/>
    <lineage>
        <taxon>Eukaryota</taxon>
        <taxon>Sar</taxon>
        <taxon>Stramenopiles</taxon>
        <taxon>Bigyra</taxon>
        <taxon>Labyrinthulomycetes</taxon>
        <taxon>Thraustochytrida</taxon>
        <taxon>Thraustochytriidae</taxon>
        <taxon>Hondaea</taxon>
    </lineage>
</organism>
<dbReference type="InParanoid" id="A0A2R5GBE0"/>
<evidence type="ECO:0000256" key="4">
    <source>
        <dbReference type="ARBA" id="ARBA00022840"/>
    </source>
</evidence>
<keyword evidence="3 6" id="KW-0347">Helicase</keyword>
<dbReference type="InterPro" id="IPR014001">
    <property type="entry name" value="Helicase_ATP-bd"/>
</dbReference>
<evidence type="ECO:0000256" key="3">
    <source>
        <dbReference type="ARBA" id="ARBA00022806"/>
    </source>
</evidence>
<evidence type="ECO:0000313" key="12">
    <source>
        <dbReference type="Proteomes" id="UP000241890"/>
    </source>
</evidence>
<dbReference type="GO" id="GO:0005524">
    <property type="term" value="F:ATP binding"/>
    <property type="evidence" value="ECO:0007669"/>
    <property type="project" value="UniProtKB-UniRule"/>
</dbReference>
<comment type="domain">
    <text evidence="7">The Q motif is unique to and characteristic of the DEAD box family of RNA helicases and controls ATP binding and hydrolysis.</text>
</comment>
<dbReference type="InterPro" id="IPR027417">
    <property type="entry name" value="P-loop_NTPase"/>
</dbReference>
<dbReference type="Proteomes" id="UP000241890">
    <property type="component" value="Unassembled WGS sequence"/>
</dbReference>
<comment type="catalytic activity">
    <reaction evidence="7">
        <text>ATP + H2O = ADP + phosphate + H(+)</text>
        <dbReference type="Rhea" id="RHEA:13065"/>
        <dbReference type="ChEBI" id="CHEBI:15377"/>
        <dbReference type="ChEBI" id="CHEBI:15378"/>
        <dbReference type="ChEBI" id="CHEBI:30616"/>
        <dbReference type="ChEBI" id="CHEBI:43474"/>
        <dbReference type="ChEBI" id="CHEBI:456216"/>
        <dbReference type="EC" id="3.6.4.13"/>
    </reaction>
</comment>
<dbReference type="InterPro" id="IPR011545">
    <property type="entry name" value="DEAD/DEAH_box_helicase_dom"/>
</dbReference>
<accession>A0A2R5GBE0</accession>
<feature type="domain" description="Helicase ATP-binding" evidence="9">
    <location>
        <begin position="123"/>
        <end position="330"/>
    </location>
</feature>
<proteinExistence type="inferred from homology"/>
<gene>
    <name evidence="11" type="ORF">FCC1311_038722</name>
</gene>
<dbReference type="InterPro" id="IPR001650">
    <property type="entry name" value="Helicase_C-like"/>
</dbReference>
<dbReference type="SUPFAM" id="SSF52540">
    <property type="entry name" value="P-loop containing nucleoside triphosphate hydrolases"/>
    <property type="match status" value="1"/>
</dbReference>
<evidence type="ECO:0000259" key="9">
    <source>
        <dbReference type="PROSITE" id="PS51192"/>
    </source>
</evidence>
<dbReference type="OrthoDB" id="3370at2759"/>
<keyword evidence="5 7" id="KW-0694">RNA-binding</keyword>
<sequence>MVSRSQRRRRARAEPEDAAEAAEAARQKREEARKLREAALAKAEANADLLKAQLLVPEGVSELKRPAHKRRKVQSRGVSNATHVDATVEEQCEQWGMNAQLGENLRSLLKIERFFAIQVRAISKFLASSGDLCISAPTGSGKTLIFAVPIVASLANRVVQRVRALILLPTRELALQCRSVLDALCTDTKLVVACSIGQTSFEQAETAVCACDILVCTPGRLVDHLKLTTGFTLEHLNFFVMDEADRLLSQRYQGWLEKIYEATFSDKTGHAVWDGGRLKLHASSARSQFGNNVASHRFDEPVLRRVLCSATLTRDPAQLAALNLRRPIYVTLHVSHNTGEAAPGPDAAALEDQTLNKESQQEEVGNGALDTARAQSGEDEDPIQGFALPESLKDHILVCKSQQKPLALVQLIISFEGAPSLVFAASVEATHRLAVFLKLLLGESVAEISSSQSQKKRSNILSRLNDGKISTVIVSDVMARGIDLDNLRNVVNYDIPGHTKAYVHRVGRVARAGRVGRSFTILQPKEVRSYKRMRAQIHHQTPTEIHFDEALIQESLEEIQSSLEQMKTQVKEEARAKRRGR</sequence>
<reference evidence="11 12" key="1">
    <citation type="submission" date="2017-12" db="EMBL/GenBank/DDBJ databases">
        <title>Sequencing, de novo assembly and annotation of complete genome of a new Thraustochytrid species, strain FCC1311.</title>
        <authorList>
            <person name="Sedici K."/>
            <person name="Godart F."/>
            <person name="Aiese Cigliano R."/>
            <person name="Sanseverino W."/>
            <person name="Barakat M."/>
            <person name="Ortet P."/>
            <person name="Marechal E."/>
            <person name="Cagnac O."/>
            <person name="Amato A."/>
        </authorList>
    </citation>
    <scope>NUCLEOTIDE SEQUENCE [LARGE SCALE GENOMIC DNA]</scope>
</reference>
<evidence type="ECO:0000256" key="1">
    <source>
        <dbReference type="ARBA" id="ARBA00022741"/>
    </source>
</evidence>
<dbReference type="InterPro" id="IPR000629">
    <property type="entry name" value="RNA-helicase_DEAD-box_CS"/>
</dbReference>
<keyword evidence="4 6" id="KW-0067">ATP-binding</keyword>
<feature type="region of interest" description="Disordered" evidence="8">
    <location>
        <begin position="1"/>
        <end position="30"/>
    </location>
</feature>
<evidence type="ECO:0000256" key="8">
    <source>
        <dbReference type="SAM" id="MobiDB-lite"/>
    </source>
</evidence>
<evidence type="ECO:0000256" key="5">
    <source>
        <dbReference type="ARBA" id="ARBA00022884"/>
    </source>
</evidence>
<comment type="function">
    <text evidence="7">RNA helicase.</text>
</comment>
<evidence type="ECO:0000256" key="7">
    <source>
        <dbReference type="RuleBase" id="RU365068"/>
    </source>
</evidence>
<dbReference type="GO" id="GO:0003723">
    <property type="term" value="F:RNA binding"/>
    <property type="evidence" value="ECO:0007669"/>
    <property type="project" value="UniProtKB-UniRule"/>
</dbReference>
<dbReference type="SMART" id="SM00490">
    <property type="entry name" value="HELICc"/>
    <property type="match status" value="1"/>
</dbReference>
<dbReference type="AlphaFoldDB" id="A0A2R5GBE0"/>
<comment type="caution">
    <text evidence="11">The sequence shown here is derived from an EMBL/GenBank/DDBJ whole genome shotgun (WGS) entry which is preliminary data.</text>
</comment>
<dbReference type="SMART" id="SM00487">
    <property type="entry name" value="DEXDc"/>
    <property type="match status" value="1"/>
</dbReference>
<keyword evidence="12" id="KW-1185">Reference proteome</keyword>
<dbReference type="EC" id="3.6.4.13" evidence="7"/>
<dbReference type="CDD" id="cd18787">
    <property type="entry name" value="SF2_C_DEAD"/>
    <property type="match status" value="1"/>
</dbReference>
<feature type="domain" description="Helicase C-terminal" evidence="10">
    <location>
        <begin position="407"/>
        <end position="574"/>
    </location>
</feature>
<evidence type="ECO:0000313" key="11">
    <source>
        <dbReference type="EMBL" id="GBG27649.1"/>
    </source>
</evidence>
<keyword evidence="2 6" id="KW-0378">Hydrolase</keyword>
<name>A0A2R5GBE0_9STRA</name>
<keyword evidence="1 6" id="KW-0547">Nucleotide-binding</keyword>
<evidence type="ECO:0000259" key="10">
    <source>
        <dbReference type="PROSITE" id="PS51194"/>
    </source>
</evidence>
<evidence type="ECO:0000256" key="6">
    <source>
        <dbReference type="RuleBase" id="RU000492"/>
    </source>
</evidence>
<dbReference type="PROSITE" id="PS00039">
    <property type="entry name" value="DEAD_ATP_HELICASE"/>
    <property type="match status" value="1"/>
</dbReference>
<protein>
    <recommendedName>
        <fullName evidence="7">ATP-dependent RNA helicase</fullName>
        <ecNumber evidence="7">3.6.4.13</ecNumber>
    </recommendedName>
</protein>